<keyword evidence="4" id="KW-1185">Reference proteome</keyword>
<organism evidence="3 4">
    <name type="scientific">Stieleria neptunia</name>
    <dbReference type="NCBI Taxonomy" id="2527979"/>
    <lineage>
        <taxon>Bacteria</taxon>
        <taxon>Pseudomonadati</taxon>
        <taxon>Planctomycetota</taxon>
        <taxon>Planctomycetia</taxon>
        <taxon>Pirellulales</taxon>
        <taxon>Pirellulaceae</taxon>
        <taxon>Stieleria</taxon>
    </lineage>
</organism>
<feature type="signal peptide" evidence="2">
    <location>
        <begin position="1"/>
        <end position="27"/>
    </location>
</feature>
<dbReference type="EMBL" id="CP037423">
    <property type="protein sequence ID" value="QDV45104.1"/>
    <property type="molecule type" value="Genomic_DNA"/>
</dbReference>
<name>A0A518HWG0_9BACT</name>
<dbReference type="RefSeq" id="WP_145389314.1">
    <property type="nucleotide sequence ID" value="NZ_CP037423.1"/>
</dbReference>
<proteinExistence type="predicted"/>
<keyword evidence="2" id="KW-0732">Signal</keyword>
<evidence type="ECO:0000313" key="4">
    <source>
        <dbReference type="Proteomes" id="UP000319004"/>
    </source>
</evidence>
<protein>
    <recommendedName>
        <fullName evidence="5">HEAT repeat domain-containing protein</fullName>
    </recommendedName>
</protein>
<dbReference type="InterPro" id="IPR011990">
    <property type="entry name" value="TPR-like_helical_dom_sf"/>
</dbReference>
<feature type="chain" id="PRO_5021960677" description="HEAT repeat domain-containing protein" evidence="2">
    <location>
        <begin position="28"/>
        <end position="417"/>
    </location>
</feature>
<dbReference type="Gene3D" id="1.25.10.10">
    <property type="entry name" value="Leucine-rich Repeat Variant"/>
    <property type="match status" value="1"/>
</dbReference>
<sequence length="417" mass="46251" precursor="true">MTHLIRHSRLPLRFVLLLALGAFCVDAPRAHGDTLELRGGVQVDGKIVRKTDTGSKPHVIVEVDPEMRLAIPLSRVVKTVGDGEEKLVWYRRQLAQVGEDAEAHCQLARACKGNGLLAQRDFHFQRAIEIDPNHSQARAALDYVRDGNEWVLFADQQRRRGLMRTAGGWEVPEVYLREQRRDEFDEASKLWIKELTKLRGLVLRPGKRSAEALESIQAIDDPLASTALAEALEKSRGNKPDPKSLRMIYVKRLGALKTSVAVQALVRTGIFEPDPGIRTAALLQLQEYGGSSAVASYLPILKGDNRKPVEVTAALRALNYFPDPELWQEYVDALITTHKSLTPKGPGMSVGSNSLGGSGLSTGSKQEVRTKTVQNPAALELLRQIAPGVDYRYDQAAWRNHFAAQLTQAPDDLRRDP</sequence>
<evidence type="ECO:0000256" key="2">
    <source>
        <dbReference type="SAM" id="SignalP"/>
    </source>
</evidence>
<dbReference type="AlphaFoldDB" id="A0A518HWG0"/>
<dbReference type="KEGG" id="snep:Enr13x_49780"/>
<dbReference type="InterPro" id="IPR011989">
    <property type="entry name" value="ARM-like"/>
</dbReference>
<evidence type="ECO:0008006" key="5">
    <source>
        <dbReference type="Google" id="ProtNLM"/>
    </source>
</evidence>
<accession>A0A518HWG0</accession>
<reference evidence="3 4" key="1">
    <citation type="submission" date="2019-03" db="EMBL/GenBank/DDBJ databases">
        <title>Deep-cultivation of Planctomycetes and their phenomic and genomic characterization uncovers novel biology.</title>
        <authorList>
            <person name="Wiegand S."/>
            <person name="Jogler M."/>
            <person name="Boedeker C."/>
            <person name="Pinto D."/>
            <person name="Vollmers J."/>
            <person name="Rivas-Marin E."/>
            <person name="Kohn T."/>
            <person name="Peeters S.H."/>
            <person name="Heuer A."/>
            <person name="Rast P."/>
            <person name="Oberbeckmann S."/>
            <person name="Bunk B."/>
            <person name="Jeske O."/>
            <person name="Meyerdierks A."/>
            <person name="Storesund J.E."/>
            <person name="Kallscheuer N."/>
            <person name="Luecker S."/>
            <person name="Lage O.M."/>
            <person name="Pohl T."/>
            <person name="Merkel B.J."/>
            <person name="Hornburger P."/>
            <person name="Mueller R.-W."/>
            <person name="Bruemmer F."/>
            <person name="Labrenz M."/>
            <person name="Spormann A.M."/>
            <person name="Op den Camp H."/>
            <person name="Overmann J."/>
            <person name="Amann R."/>
            <person name="Jetten M.S.M."/>
            <person name="Mascher T."/>
            <person name="Medema M.H."/>
            <person name="Devos D.P."/>
            <person name="Kaster A.-K."/>
            <person name="Ovreas L."/>
            <person name="Rohde M."/>
            <person name="Galperin M.Y."/>
            <person name="Jogler C."/>
        </authorList>
    </citation>
    <scope>NUCLEOTIDE SEQUENCE [LARGE SCALE GENOMIC DNA]</scope>
    <source>
        <strain evidence="3 4">Enr13</strain>
    </source>
</reference>
<feature type="region of interest" description="Disordered" evidence="1">
    <location>
        <begin position="345"/>
        <end position="370"/>
    </location>
</feature>
<gene>
    <name evidence="3" type="ORF">Enr13x_49780</name>
</gene>
<evidence type="ECO:0000313" key="3">
    <source>
        <dbReference type="EMBL" id="QDV45104.1"/>
    </source>
</evidence>
<dbReference type="OrthoDB" id="212249at2"/>
<dbReference type="Gene3D" id="1.25.40.10">
    <property type="entry name" value="Tetratricopeptide repeat domain"/>
    <property type="match status" value="1"/>
</dbReference>
<dbReference type="Proteomes" id="UP000319004">
    <property type="component" value="Chromosome"/>
</dbReference>
<evidence type="ECO:0000256" key="1">
    <source>
        <dbReference type="SAM" id="MobiDB-lite"/>
    </source>
</evidence>